<proteinExistence type="predicted"/>
<evidence type="ECO:0000313" key="2">
    <source>
        <dbReference type="Proteomes" id="UP001596035"/>
    </source>
</evidence>
<organism evidence="1 2">
    <name type="scientific">Streptomyces atrovirens</name>
    <dbReference type="NCBI Taxonomy" id="285556"/>
    <lineage>
        <taxon>Bacteria</taxon>
        <taxon>Bacillati</taxon>
        <taxon>Actinomycetota</taxon>
        <taxon>Actinomycetes</taxon>
        <taxon>Kitasatosporales</taxon>
        <taxon>Streptomycetaceae</taxon>
        <taxon>Streptomyces</taxon>
    </lineage>
</organism>
<sequence length="88" mass="9443">MAPSDGGVAGDVHVDFHHQLRVDERDLQDVAAAPPGGERPPRPRVLAADLLVKPQYSRAALFTAGAEPAIACWWPNSPSEAWCMVLGE</sequence>
<evidence type="ECO:0000313" key="1">
    <source>
        <dbReference type="EMBL" id="MFC5241136.1"/>
    </source>
</evidence>
<accession>A0ABW0DQS2</accession>
<reference evidence="2" key="1">
    <citation type="journal article" date="2019" name="Int. J. Syst. Evol. Microbiol.">
        <title>The Global Catalogue of Microorganisms (GCM) 10K type strain sequencing project: providing services to taxonomists for standard genome sequencing and annotation.</title>
        <authorList>
            <consortium name="The Broad Institute Genomics Platform"/>
            <consortium name="The Broad Institute Genome Sequencing Center for Infectious Disease"/>
            <person name="Wu L."/>
            <person name="Ma J."/>
        </authorList>
    </citation>
    <scope>NUCLEOTIDE SEQUENCE [LARGE SCALE GENOMIC DNA]</scope>
    <source>
        <strain evidence="2">CGMCC 4.7131</strain>
    </source>
</reference>
<dbReference type="Proteomes" id="UP001596035">
    <property type="component" value="Unassembled WGS sequence"/>
</dbReference>
<keyword evidence="2" id="KW-1185">Reference proteome</keyword>
<protein>
    <submittedName>
        <fullName evidence="1">Uncharacterized protein</fullName>
    </submittedName>
</protein>
<comment type="caution">
    <text evidence="1">The sequence shown here is derived from an EMBL/GenBank/DDBJ whole genome shotgun (WGS) entry which is preliminary data.</text>
</comment>
<name>A0ABW0DQS2_9ACTN</name>
<dbReference type="EMBL" id="JBHSKN010000012">
    <property type="protein sequence ID" value="MFC5241136.1"/>
    <property type="molecule type" value="Genomic_DNA"/>
</dbReference>
<gene>
    <name evidence="1" type="ORF">ACFPWV_14615</name>
</gene>
<dbReference type="RefSeq" id="WP_344569181.1">
    <property type="nucleotide sequence ID" value="NZ_BAAATG010000059.1"/>
</dbReference>